<evidence type="ECO:0000313" key="2">
    <source>
        <dbReference type="EMBL" id="KDB50545.1"/>
    </source>
</evidence>
<protein>
    <recommendedName>
        <fullName evidence="1">DUF6950 domain-containing protein</fullName>
    </recommendedName>
</protein>
<dbReference type="EMBL" id="AZRA01000129">
    <property type="protein sequence ID" value="KDB50545.1"/>
    <property type="molecule type" value="Genomic_DNA"/>
</dbReference>
<feature type="domain" description="DUF6950" evidence="1">
    <location>
        <begin position="4"/>
        <end position="133"/>
    </location>
</feature>
<dbReference type="RefSeq" id="WP_037485643.1">
    <property type="nucleotide sequence ID" value="NZ_AZRA01000129.1"/>
</dbReference>
<dbReference type="InterPro" id="IPR053802">
    <property type="entry name" value="DUF6950"/>
</dbReference>
<proteinExistence type="predicted"/>
<gene>
    <name evidence="2" type="ORF">X805_38790</name>
</gene>
<dbReference type="Proteomes" id="UP000026714">
    <property type="component" value="Unassembled WGS sequence"/>
</dbReference>
<accession>A0A059KGS8</accession>
<dbReference type="AlphaFoldDB" id="A0A059KGS8"/>
<comment type="caution">
    <text evidence="2">The sequence shown here is derived from an EMBL/GenBank/DDBJ whole genome shotgun (WGS) entry which is preliminary data.</text>
</comment>
<keyword evidence="3" id="KW-1185">Reference proteome</keyword>
<organism evidence="2 3">
    <name type="scientific">Sphaerotilus natans subsp. natans DSM 6575</name>
    <dbReference type="NCBI Taxonomy" id="1286631"/>
    <lineage>
        <taxon>Bacteria</taxon>
        <taxon>Pseudomonadati</taxon>
        <taxon>Pseudomonadota</taxon>
        <taxon>Betaproteobacteria</taxon>
        <taxon>Burkholderiales</taxon>
        <taxon>Sphaerotilaceae</taxon>
        <taxon>Sphaerotilus</taxon>
    </lineage>
</organism>
<evidence type="ECO:0000259" key="1">
    <source>
        <dbReference type="Pfam" id="PF22262"/>
    </source>
</evidence>
<sequence>MSLLTEFIAQQQPRAVDWSESHCCTIPARWVAVAEGVAPPMPAVDSQLEALSTILRRGGLVEAVSQIISRRPVATEHARPGDLVAFAPGVVGAGGIGVIGIVLEGLEPLLAIAFAGPQATLHPVSAAAVAWEIAR</sequence>
<reference evidence="2 3" key="1">
    <citation type="journal article" date="2014" name="FEMS Microbiol. Ecol.">
        <title>Sphaerotilus natans encrusted with nanoball-shaped Fe(III) oxide minerals formed by nitrate-reducing mixotrophic Fe(II) oxidation.</title>
        <authorList>
            <person name="Park S."/>
            <person name="Kim D.H."/>
            <person name="Lee J.H."/>
            <person name="Hur H.G."/>
        </authorList>
    </citation>
    <scope>NUCLEOTIDE SEQUENCE [LARGE SCALE GENOMIC DNA]</scope>
    <source>
        <strain evidence="2 3">DSM 6575</strain>
    </source>
</reference>
<dbReference type="STRING" id="34103.SAMN05421778_11455"/>
<evidence type="ECO:0000313" key="3">
    <source>
        <dbReference type="Proteomes" id="UP000026714"/>
    </source>
</evidence>
<name>A0A059KGS8_9BURK</name>
<dbReference type="Pfam" id="PF22262">
    <property type="entry name" value="DUF6950"/>
    <property type="match status" value="1"/>
</dbReference>